<evidence type="ECO:0000313" key="1">
    <source>
        <dbReference type="EMBL" id="GAA4442123.1"/>
    </source>
</evidence>
<dbReference type="RefSeq" id="WP_345030292.1">
    <property type="nucleotide sequence ID" value="NZ_BAABEY010000026.1"/>
</dbReference>
<proteinExistence type="predicted"/>
<dbReference type="SUPFAM" id="SSF160574">
    <property type="entry name" value="BT0923-like"/>
    <property type="match status" value="1"/>
</dbReference>
<dbReference type="Proteomes" id="UP001501508">
    <property type="component" value="Unassembled WGS sequence"/>
</dbReference>
<name>A0ABP8M1I6_9BACT</name>
<keyword evidence="2" id="KW-1185">Reference proteome</keyword>
<dbReference type="EMBL" id="BAABEY010000026">
    <property type="protein sequence ID" value="GAA4442123.1"/>
    <property type="molecule type" value="Genomic_DNA"/>
</dbReference>
<reference evidence="2" key="1">
    <citation type="journal article" date="2019" name="Int. J. Syst. Evol. Microbiol.">
        <title>The Global Catalogue of Microorganisms (GCM) 10K type strain sequencing project: providing services to taxonomists for standard genome sequencing and annotation.</title>
        <authorList>
            <consortium name="The Broad Institute Genomics Platform"/>
            <consortium name="The Broad Institute Genome Sequencing Center for Infectious Disease"/>
            <person name="Wu L."/>
            <person name="Ma J."/>
        </authorList>
    </citation>
    <scope>NUCLEOTIDE SEQUENCE [LARGE SCALE GENOMIC DNA]</scope>
    <source>
        <strain evidence="2">JCM 31920</strain>
    </source>
</reference>
<organism evidence="1 2">
    <name type="scientific">Ravibacter arvi</name>
    <dbReference type="NCBI Taxonomy" id="2051041"/>
    <lineage>
        <taxon>Bacteria</taxon>
        <taxon>Pseudomonadati</taxon>
        <taxon>Bacteroidota</taxon>
        <taxon>Cytophagia</taxon>
        <taxon>Cytophagales</taxon>
        <taxon>Spirosomataceae</taxon>
        <taxon>Ravibacter</taxon>
    </lineage>
</organism>
<gene>
    <name evidence="1" type="ORF">GCM10023091_28360</name>
</gene>
<protein>
    <recommendedName>
        <fullName evidence="3">Beta-lactamase-inhibitor-like PepSY-like domain-containing protein</fullName>
    </recommendedName>
</protein>
<evidence type="ECO:0000313" key="2">
    <source>
        <dbReference type="Proteomes" id="UP001501508"/>
    </source>
</evidence>
<comment type="caution">
    <text evidence="1">The sequence shown here is derived from an EMBL/GenBank/DDBJ whole genome shotgun (WGS) entry which is preliminary data.</text>
</comment>
<accession>A0ABP8M1I6</accession>
<sequence>MKNLFFALLACAVLGTWSCQKDKSGIEDAMNDFGATELNETLLGSAARYAASTDSAIARACKGKWVQVAVSELDAGIVAYLAANYAGYEIKHSAKDNDGKVIVMVVSADGTVKAILFNADGSFNREIARPGKNKFKITPVDIAALPAAITAHIAGNYAGYSVKKAATFPEGEYLVAVAGEGSIKILLYNADGTFNRELEKDVRRRK</sequence>
<dbReference type="Gene3D" id="3.40.1420.30">
    <property type="match status" value="1"/>
</dbReference>
<evidence type="ECO:0008006" key="3">
    <source>
        <dbReference type="Google" id="ProtNLM"/>
    </source>
</evidence>